<evidence type="ECO:0000313" key="2">
    <source>
        <dbReference type="EMBL" id="KAK7689855.1"/>
    </source>
</evidence>
<keyword evidence="1" id="KW-1133">Transmembrane helix</keyword>
<reference evidence="2 3" key="1">
    <citation type="submission" date="2022-09" db="EMBL/GenBank/DDBJ databases">
        <authorList>
            <person name="Palmer J.M."/>
        </authorList>
    </citation>
    <scope>NUCLEOTIDE SEQUENCE [LARGE SCALE GENOMIC DNA]</scope>
    <source>
        <strain evidence="2 3">DSM 7382</strain>
    </source>
</reference>
<evidence type="ECO:0000313" key="3">
    <source>
        <dbReference type="Proteomes" id="UP001385951"/>
    </source>
</evidence>
<gene>
    <name evidence="2" type="ORF">QCA50_006494</name>
</gene>
<proteinExistence type="predicted"/>
<comment type="caution">
    <text evidence="2">The sequence shown here is derived from an EMBL/GenBank/DDBJ whole genome shotgun (WGS) entry which is preliminary data.</text>
</comment>
<keyword evidence="3" id="KW-1185">Reference proteome</keyword>
<name>A0AAW0GFB2_9APHY</name>
<sequence length="110" mass="12406">MTVPTTSLMPHKTTSIFYPTQLRPDVQLSNLHTQRASTSLVVAGAIVFGVLFLPFNLASFVNVRKIRSTLELWCSRNNLSPRIQPTAHVSIEPYFFPAEGFGQYNRNESH</sequence>
<protein>
    <submittedName>
        <fullName evidence="2">Uncharacterized protein</fullName>
    </submittedName>
</protein>
<organism evidence="2 3">
    <name type="scientific">Cerrena zonata</name>
    <dbReference type="NCBI Taxonomy" id="2478898"/>
    <lineage>
        <taxon>Eukaryota</taxon>
        <taxon>Fungi</taxon>
        <taxon>Dikarya</taxon>
        <taxon>Basidiomycota</taxon>
        <taxon>Agaricomycotina</taxon>
        <taxon>Agaricomycetes</taxon>
        <taxon>Polyporales</taxon>
        <taxon>Cerrenaceae</taxon>
        <taxon>Cerrena</taxon>
    </lineage>
</organism>
<feature type="transmembrane region" description="Helical" evidence="1">
    <location>
        <begin position="40"/>
        <end position="63"/>
    </location>
</feature>
<dbReference type="Proteomes" id="UP001385951">
    <property type="component" value="Unassembled WGS sequence"/>
</dbReference>
<dbReference type="AlphaFoldDB" id="A0AAW0GFB2"/>
<accession>A0AAW0GFB2</accession>
<evidence type="ECO:0000256" key="1">
    <source>
        <dbReference type="SAM" id="Phobius"/>
    </source>
</evidence>
<keyword evidence="1" id="KW-0472">Membrane</keyword>
<dbReference type="EMBL" id="JASBNA010000007">
    <property type="protein sequence ID" value="KAK7689855.1"/>
    <property type="molecule type" value="Genomic_DNA"/>
</dbReference>
<keyword evidence="1" id="KW-0812">Transmembrane</keyword>